<dbReference type="EMBL" id="CP147846">
    <property type="protein sequence ID" value="WXG69499.1"/>
    <property type="molecule type" value="Genomic_DNA"/>
</dbReference>
<dbReference type="SUPFAM" id="SSF49503">
    <property type="entry name" value="Cupredoxins"/>
    <property type="match status" value="1"/>
</dbReference>
<dbReference type="PANTHER" id="PTHR36507:SF1">
    <property type="entry name" value="BLL1555 PROTEIN"/>
    <property type="match status" value="1"/>
</dbReference>
<feature type="signal peptide" evidence="1">
    <location>
        <begin position="1"/>
        <end position="19"/>
    </location>
</feature>
<dbReference type="InterPro" id="IPR052721">
    <property type="entry name" value="ET_Amicyanin"/>
</dbReference>
<organism evidence="2 3">
    <name type="scientific">Rhodococcus sovatensis</name>
    <dbReference type="NCBI Taxonomy" id="1805840"/>
    <lineage>
        <taxon>Bacteria</taxon>
        <taxon>Bacillati</taxon>
        <taxon>Actinomycetota</taxon>
        <taxon>Actinomycetes</taxon>
        <taxon>Mycobacteriales</taxon>
        <taxon>Nocardiaceae</taxon>
        <taxon>Rhodococcus</taxon>
    </lineage>
</organism>
<dbReference type="RefSeq" id="WP_338890311.1">
    <property type="nucleotide sequence ID" value="NZ_CP147846.1"/>
</dbReference>
<reference evidence="2 3" key="1">
    <citation type="submission" date="2024-03" db="EMBL/GenBank/DDBJ databases">
        <title>Natural products discovery in diverse microorganisms through a two-stage MS feature dereplication strategy.</title>
        <authorList>
            <person name="Zhang R."/>
        </authorList>
    </citation>
    <scope>NUCLEOTIDE SEQUENCE [LARGE SCALE GENOMIC DNA]</scope>
    <source>
        <strain evidence="2 3">18930</strain>
    </source>
</reference>
<protein>
    <submittedName>
        <fullName evidence="2">Biphenyl 2,3-dioxygenase</fullName>
    </submittedName>
</protein>
<accession>A0ABZ2PKH5</accession>
<evidence type="ECO:0000256" key="1">
    <source>
        <dbReference type="SAM" id="SignalP"/>
    </source>
</evidence>
<sequence length="102" mass="11050">MRTALLASVLLLATGCASEPDVDATVHISNVRFDPQEVSIPLGGTVEWQFDDEGLLHEVHADGVFDSGVNGDSTFRFTFDTPGDVEYHCSIHPYMSGTIHVS</sequence>
<dbReference type="PANTHER" id="PTHR36507">
    <property type="entry name" value="BLL1555 PROTEIN"/>
    <property type="match status" value="1"/>
</dbReference>
<dbReference type="InterPro" id="IPR008972">
    <property type="entry name" value="Cupredoxin"/>
</dbReference>
<name>A0ABZ2PKH5_9NOCA</name>
<dbReference type="Gene3D" id="2.60.40.420">
    <property type="entry name" value="Cupredoxins - blue copper proteins"/>
    <property type="match status" value="1"/>
</dbReference>
<gene>
    <name evidence="2" type="ORF">WDS16_02790</name>
</gene>
<feature type="chain" id="PRO_5045506714" evidence="1">
    <location>
        <begin position="20"/>
        <end position="102"/>
    </location>
</feature>
<proteinExistence type="predicted"/>
<evidence type="ECO:0000313" key="3">
    <source>
        <dbReference type="Proteomes" id="UP001432000"/>
    </source>
</evidence>
<evidence type="ECO:0000313" key="2">
    <source>
        <dbReference type="EMBL" id="WXG69499.1"/>
    </source>
</evidence>
<dbReference type="PROSITE" id="PS51257">
    <property type="entry name" value="PROKAR_LIPOPROTEIN"/>
    <property type="match status" value="1"/>
</dbReference>
<dbReference type="Proteomes" id="UP001432000">
    <property type="component" value="Chromosome"/>
</dbReference>
<keyword evidence="3" id="KW-1185">Reference proteome</keyword>
<keyword evidence="1" id="KW-0732">Signal</keyword>